<dbReference type="AlphaFoldDB" id="A0A523UNU6"/>
<name>A0A523UNU6_UNCT6</name>
<dbReference type="PROSITE" id="PS51257">
    <property type="entry name" value="PROKAR_LIPOPROTEIN"/>
    <property type="match status" value="1"/>
</dbReference>
<evidence type="ECO:0000313" key="1">
    <source>
        <dbReference type="EMBL" id="TET43981.1"/>
    </source>
</evidence>
<comment type="caution">
    <text evidence="1">The sequence shown here is derived from an EMBL/GenBank/DDBJ whole genome shotgun (WGS) entry which is preliminary data.</text>
</comment>
<organism evidence="1 2">
    <name type="scientific">candidate division TA06 bacterium</name>
    <dbReference type="NCBI Taxonomy" id="2250710"/>
    <lineage>
        <taxon>Bacteria</taxon>
        <taxon>Bacteria division TA06</taxon>
    </lineage>
</organism>
<dbReference type="Proteomes" id="UP000315525">
    <property type="component" value="Unassembled WGS sequence"/>
</dbReference>
<proteinExistence type="predicted"/>
<dbReference type="EMBL" id="SOJN01000142">
    <property type="protein sequence ID" value="TET43981.1"/>
    <property type="molecule type" value="Genomic_DNA"/>
</dbReference>
<protein>
    <submittedName>
        <fullName evidence="1">Uncharacterized protein</fullName>
    </submittedName>
</protein>
<gene>
    <name evidence="1" type="ORF">E3J62_11585</name>
</gene>
<evidence type="ECO:0000313" key="2">
    <source>
        <dbReference type="Proteomes" id="UP000315525"/>
    </source>
</evidence>
<accession>A0A523UNU6</accession>
<reference evidence="1 2" key="1">
    <citation type="submission" date="2019-03" db="EMBL/GenBank/DDBJ databases">
        <title>Metabolic potential of uncultured bacteria and archaea associated with petroleum seepage in deep-sea sediments.</title>
        <authorList>
            <person name="Dong X."/>
            <person name="Hubert C."/>
        </authorList>
    </citation>
    <scope>NUCLEOTIDE SEQUENCE [LARGE SCALE GENOMIC DNA]</scope>
    <source>
        <strain evidence="1">E44_bin18</strain>
    </source>
</reference>
<sequence length="160" mass="17671">MKIVPVILAIVAIVAMGCGQVSQMLPTPEVVIVWVNPLTGVIDQASGDTTIAADTIRFQVANYVDAVVTNLEIKYFDSHGDSEIAPALPPINMHFVLPGDTTTVDLLHLPVPISQTLVDYIYNGNDYAIARLRFNGEDAYGLNKEFYVEMDWGIWRTDYP</sequence>